<dbReference type="Proteomes" id="UP000188357">
    <property type="component" value="Unassembled WGS sequence"/>
</dbReference>
<gene>
    <name evidence="2" type="ORF">A1232T_00738</name>
</gene>
<protein>
    <submittedName>
        <fullName evidence="2">Uncharacterized protein</fullName>
    </submittedName>
</protein>
<dbReference type="EMBL" id="FUGE01000094">
    <property type="protein sequence ID" value="SJM69187.1"/>
    <property type="molecule type" value="Genomic_DNA"/>
</dbReference>
<name>A0A1R4GLV5_9GAMM</name>
<keyword evidence="3" id="KW-1185">Reference proteome</keyword>
<proteinExistence type="predicted"/>
<evidence type="ECO:0000313" key="2">
    <source>
        <dbReference type="EMBL" id="SJM69187.1"/>
    </source>
</evidence>
<keyword evidence="1" id="KW-0812">Transmembrane</keyword>
<organism evidence="2 3">
    <name type="scientific">Psychrobacter piechaudii</name>
    <dbReference type="NCBI Taxonomy" id="1945521"/>
    <lineage>
        <taxon>Bacteria</taxon>
        <taxon>Pseudomonadati</taxon>
        <taxon>Pseudomonadota</taxon>
        <taxon>Gammaproteobacteria</taxon>
        <taxon>Moraxellales</taxon>
        <taxon>Moraxellaceae</taxon>
        <taxon>Psychrobacter</taxon>
    </lineage>
</organism>
<keyword evidence="1" id="KW-0472">Membrane</keyword>
<dbReference type="STRING" id="1945521.A1232T_00738"/>
<evidence type="ECO:0000256" key="1">
    <source>
        <dbReference type="SAM" id="Phobius"/>
    </source>
</evidence>
<dbReference type="AlphaFoldDB" id="A0A1R4GLV5"/>
<accession>A0A1R4GLV5</accession>
<reference evidence="2 3" key="1">
    <citation type="submission" date="2017-02" db="EMBL/GenBank/DDBJ databases">
        <authorList>
            <person name="Peterson S.W."/>
        </authorList>
    </citation>
    <scope>NUCLEOTIDE SEQUENCE [LARGE SCALE GENOMIC DNA]</scope>
    <source>
        <strain evidence="2">Psychrobacter_piechaudii</strain>
    </source>
</reference>
<feature type="transmembrane region" description="Helical" evidence="1">
    <location>
        <begin position="6"/>
        <end position="30"/>
    </location>
</feature>
<evidence type="ECO:0000313" key="3">
    <source>
        <dbReference type="Proteomes" id="UP000188357"/>
    </source>
</evidence>
<sequence>MLITELGYFALLTAFVLALLQVILPTIGVIRNQVAWQRLAPSLAWAQFAAMITSFGALIAGFYYNDVFIA</sequence>
<keyword evidence="1" id="KW-1133">Transmembrane helix</keyword>
<feature type="transmembrane region" description="Helical" evidence="1">
    <location>
        <begin position="42"/>
        <end position="64"/>
    </location>
</feature>